<evidence type="ECO:0000313" key="2">
    <source>
        <dbReference type="Proteomes" id="UP001595698"/>
    </source>
</evidence>
<reference evidence="2" key="1">
    <citation type="journal article" date="2019" name="Int. J. Syst. Evol. Microbiol.">
        <title>The Global Catalogue of Microorganisms (GCM) 10K type strain sequencing project: providing services to taxonomists for standard genome sequencing and annotation.</title>
        <authorList>
            <consortium name="The Broad Institute Genomics Platform"/>
            <consortium name="The Broad Institute Genome Sequencing Center for Infectious Disease"/>
            <person name="Wu L."/>
            <person name="Ma J."/>
        </authorList>
    </citation>
    <scope>NUCLEOTIDE SEQUENCE [LARGE SCALE GENOMIC DNA]</scope>
    <source>
        <strain evidence="2">TBRC 7912</strain>
    </source>
</reference>
<organism evidence="1 2">
    <name type="scientific">Streptosporangium jomthongense</name>
    <dbReference type="NCBI Taxonomy" id="1193683"/>
    <lineage>
        <taxon>Bacteria</taxon>
        <taxon>Bacillati</taxon>
        <taxon>Actinomycetota</taxon>
        <taxon>Actinomycetes</taxon>
        <taxon>Streptosporangiales</taxon>
        <taxon>Streptosporangiaceae</taxon>
        <taxon>Streptosporangium</taxon>
    </lineage>
</organism>
<accession>A0ABV8FDD2</accession>
<proteinExistence type="predicted"/>
<keyword evidence="2" id="KW-1185">Reference proteome</keyword>
<dbReference type="EMBL" id="JBHSBC010000048">
    <property type="protein sequence ID" value="MFC3985579.1"/>
    <property type="molecule type" value="Genomic_DNA"/>
</dbReference>
<evidence type="ECO:0000313" key="1">
    <source>
        <dbReference type="EMBL" id="MFC3985579.1"/>
    </source>
</evidence>
<evidence type="ECO:0008006" key="3">
    <source>
        <dbReference type="Google" id="ProtNLM"/>
    </source>
</evidence>
<protein>
    <recommendedName>
        <fullName evidence="3">Transposase</fullName>
    </recommendedName>
</protein>
<dbReference type="Proteomes" id="UP001595698">
    <property type="component" value="Unassembled WGS sequence"/>
</dbReference>
<comment type="caution">
    <text evidence="1">The sequence shown here is derived from an EMBL/GenBank/DDBJ whole genome shotgun (WGS) entry which is preliminary data.</text>
</comment>
<name>A0ABV8FDD2_9ACTN</name>
<gene>
    <name evidence="1" type="ORF">ACFOYY_36005</name>
</gene>
<sequence>MAGLVEQPAGRLNKEVRPTNVVGIFLDRAVTVRLVGTVLTEQADGWGARRHLGFDGLARCRMRLVADGVPAHNPLNL</sequence>
<dbReference type="RefSeq" id="WP_386195702.1">
    <property type="nucleotide sequence ID" value="NZ_JBHSBC010000048.1"/>
</dbReference>